<name>A0A0V0SCF4_9BILA</name>
<proteinExistence type="predicted"/>
<evidence type="ECO:0000313" key="1">
    <source>
        <dbReference type="EMBL" id="KRX24398.1"/>
    </source>
</evidence>
<dbReference type="AlphaFoldDB" id="A0A0V0SCF4"/>
<reference evidence="1 2" key="1">
    <citation type="submission" date="2015-01" db="EMBL/GenBank/DDBJ databases">
        <title>Evolution of Trichinella species and genotypes.</title>
        <authorList>
            <person name="Korhonen P.K."/>
            <person name="Edoardo P."/>
            <person name="Giuseppe L.R."/>
            <person name="Gasser R.B."/>
        </authorList>
    </citation>
    <scope>NUCLEOTIDE SEQUENCE [LARGE SCALE GENOMIC DNA]</scope>
    <source>
        <strain evidence="1">ISS37</strain>
    </source>
</reference>
<dbReference type="EMBL" id="JYDL01000018">
    <property type="protein sequence ID" value="KRX24398.1"/>
    <property type="molecule type" value="Genomic_DNA"/>
</dbReference>
<accession>A0A0V0SCF4</accession>
<gene>
    <name evidence="1" type="ORF">T07_5708</name>
</gene>
<evidence type="ECO:0000313" key="2">
    <source>
        <dbReference type="Proteomes" id="UP000054630"/>
    </source>
</evidence>
<keyword evidence="2" id="KW-1185">Reference proteome</keyword>
<organism evidence="1 2">
    <name type="scientific">Trichinella nelsoni</name>
    <dbReference type="NCBI Taxonomy" id="6336"/>
    <lineage>
        <taxon>Eukaryota</taxon>
        <taxon>Metazoa</taxon>
        <taxon>Ecdysozoa</taxon>
        <taxon>Nematoda</taxon>
        <taxon>Enoplea</taxon>
        <taxon>Dorylaimia</taxon>
        <taxon>Trichinellida</taxon>
        <taxon>Trichinellidae</taxon>
        <taxon>Trichinella</taxon>
    </lineage>
</organism>
<dbReference type="OrthoDB" id="5927308at2759"/>
<sequence>MITSIKFVCTILTKRNTQTTTRSTTTTTTSHQFREPDVQFDGAADLPLTKDDQVSVYQATASKRRLAYEKLFRRDCRPGSHESYTWDFQIPTMTGQFWVSLFPMAVHRGLYPFKKRKMARCGWLGGRGKSFFIINSRDGFRFLRA</sequence>
<comment type="caution">
    <text evidence="1">The sequence shown here is derived from an EMBL/GenBank/DDBJ whole genome shotgun (WGS) entry which is preliminary data.</text>
</comment>
<protein>
    <submittedName>
        <fullName evidence="1">Uncharacterized protein</fullName>
    </submittedName>
</protein>
<dbReference type="Proteomes" id="UP000054630">
    <property type="component" value="Unassembled WGS sequence"/>
</dbReference>